<protein>
    <recommendedName>
        <fullName evidence="8">Defensin-like protein</fullName>
    </recommendedName>
</protein>
<dbReference type="Proteomes" id="UP001237642">
    <property type="component" value="Unassembled WGS sequence"/>
</dbReference>
<keyword evidence="5" id="KW-1015">Disulfide bond</keyword>
<gene>
    <name evidence="6" type="ORF">POM88_005189</name>
</gene>
<dbReference type="AlphaFoldDB" id="A0AAD8JLG0"/>
<keyword evidence="4" id="KW-0611">Plant defense</keyword>
<reference evidence="6" key="1">
    <citation type="submission" date="2023-02" db="EMBL/GenBank/DDBJ databases">
        <title>Genome of toxic invasive species Heracleum sosnowskyi carries increased number of genes despite the absence of recent whole-genome duplications.</title>
        <authorList>
            <person name="Schelkunov M."/>
            <person name="Shtratnikova V."/>
            <person name="Makarenko M."/>
            <person name="Klepikova A."/>
            <person name="Omelchenko D."/>
            <person name="Novikova G."/>
            <person name="Obukhova E."/>
            <person name="Bogdanov V."/>
            <person name="Penin A."/>
            <person name="Logacheva M."/>
        </authorList>
    </citation>
    <scope>NUCLEOTIDE SEQUENCE</scope>
    <source>
        <strain evidence="6">Hsosn_3</strain>
        <tissue evidence="6">Leaf</tissue>
    </source>
</reference>
<dbReference type="EMBL" id="JAUIZM010000001">
    <property type="protein sequence ID" value="KAK1405584.1"/>
    <property type="molecule type" value="Genomic_DNA"/>
</dbReference>
<dbReference type="GO" id="GO:0031640">
    <property type="term" value="P:killing of cells of another organism"/>
    <property type="evidence" value="ECO:0007669"/>
    <property type="project" value="UniProtKB-KW"/>
</dbReference>
<evidence type="ECO:0000256" key="4">
    <source>
        <dbReference type="ARBA" id="ARBA00022821"/>
    </source>
</evidence>
<proteinExistence type="inferred from homology"/>
<evidence type="ECO:0000256" key="3">
    <source>
        <dbReference type="ARBA" id="ARBA00022577"/>
    </source>
</evidence>
<accession>A0AAD8JLG0</accession>
<evidence type="ECO:0000313" key="6">
    <source>
        <dbReference type="EMBL" id="KAK1405584.1"/>
    </source>
</evidence>
<keyword evidence="7" id="KW-1185">Reference proteome</keyword>
<keyword evidence="2" id="KW-0929">Antimicrobial</keyword>
<evidence type="ECO:0008006" key="8">
    <source>
        <dbReference type="Google" id="ProtNLM"/>
    </source>
</evidence>
<keyword evidence="3" id="KW-0295">Fungicide</keyword>
<name>A0AAD8JLG0_9APIA</name>
<evidence type="ECO:0000256" key="1">
    <source>
        <dbReference type="ARBA" id="ARBA00006722"/>
    </source>
</evidence>
<dbReference type="GO" id="GO:0050832">
    <property type="term" value="P:defense response to fungus"/>
    <property type="evidence" value="ECO:0007669"/>
    <property type="project" value="UniProtKB-KW"/>
</dbReference>
<comment type="similarity">
    <text evidence="1">Belongs to the DEFL family.</text>
</comment>
<dbReference type="Pfam" id="PF07333">
    <property type="entry name" value="SLR1-BP"/>
    <property type="match status" value="1"/>
</dbReference>
<organism evidence="6 7">
    <name type="scientific">Heracleum sosnowskyi</name>
    <dbReference type="NCBI Taxonomy" id="360622"/>
    <lineage>
        <taxon>Eukaryota</taxon>
        <taxon>Viridiplantae</taxon>
        <taxon>Streptophyta</taxon>
        <taxon>Embryophyta</taxon>
        <taxon>Tracheophyta</taxon>
        <taxon>Spermatophyta</taxon>
        <taxon>Magnoliopsida</taxon>
        <taxon>eudicotyledons</taxon>
        <taxon>Gunneridae</taxon>
        <taxon>Pentapetalae</taxon>
        <taxon>asterids</taxon>
        <taxon>campanulids</taxon>
        <taxon>Apiales</taxon>
        <taxon>Apiaceae</taxon>
        <taxon>Apioideae</taxon>
        <taxon>apioid superclade</taxon>
        <taxon>Tordylieae</taxon>
        <taxon>Tordyliinae</taxon>
        <taxon>Heracleum</taxon>
    </lineage>
</organism>
<dbReference type="InterPro" id="IPR010851">
    <property type="entry name" value="DEFL"/>
</dbReference>
<comment type="caution">
    <text evidence="6">The sequence shown here is derived from an EMBL/GenBank/DDBJ whole genome shotgun (WGS) entry which is preliminary data.</text>
</comment>
<evidence type="ECO:0000313" key="7">
    <source>
        <dbReference type="Proteomes" id="UP001237642"/>
    </source>
</evidence>
<reference evidence="6" key="2">
    <citation type="submission" date="2023-05" db="EMBL/GenBank/DDBJ databases">
        <authorList>
            <person name="Schelkunov M.I."/>
        </authorList>
    </citation>
    <scope>NUCLEOTIDE SEQUENCE</scope>
    <source>
        <strain evidence="6">Hsosn_3</strain>
        <tissue evidence="6">Leaf</tissue>
    </source>
</reference>
<evidence type="ECO:0000256" key="2">
    <source>
        <dbReference type="ARBA" id="ARBA00022529"/>
    </source>
</evidence>
<evidence type="ECO:0000256" key="5">
    <source>
        <dbReference type="ARBA" id="ARBA00023157"/>
    </source>
</evidence>
<sequence>MKRGREARAILISSPLCAAVVHSPTRRKEHRNWVAKLHLDYGCSNTLTMNKVEGVAVCPDFITIGTCKLSDCNKICFDRHKQGGIGICVSQSDCSCFYNCGR</sequence>